<dbReference type="AlphaFoldDB" id="A0A061HBD4"/>
<proteinExistence type="predicted"/>
<dbReference type="EMBL" id="KE361637">
    <property type="protein sequence ID" value="EPQ27896.1"/>
    <property type="molecule type" value="Genomic_DNA"/>
</dbReference>
<dbReference type="KEGG" id="pfp:PFL1_04640"/>
<reference evidence="1 2" key="1">
    <citation type="journal article" date="2013" name="Plant Cell">
        <title>The transition from a phytopathogenic smut ancestor to an anamorphic biocontrol agent deciphered by comparative whole-genome analysis.</title>
        <authorList>
            <person name="Lefebvre F."/>
            <person name="Joly D.L."/>
            <person name="Labbe C."/>
            <person name="Teichmann B."/>
            <person name="Linning R."/>
            <person name="Belzile F."/>
            <person name="Bakkeren G."/>
            <person name="Belanger R.R."/>
        </authorList>
    </citation>
    <scope>NUCLEOTIDE SEQUENCE [LARGE SCALE GENOMIC DNA]</scope>
    <source>
        <strain evidence="1 2">PF-1</strain>
    </source>
</reference>
<name>A0A061HBD4_9BASI</name>
<sequence>MTVLRQRKKWASSLSRSRTPVPFTSSITNISPVAKMRSFSCLLASALAIVAICGMRQQVACDTGSVQKRHTPARLDARAEAASADAIERRQQKFYPYIYSQEFSVQGAPQISMCYSVQPVSSWHCSPNGPETIYHTHEFTCNMDRNVFCNQCKADTANKKPINCD</sequence>
<dbReference type="HOGENOM" id="CLU_1611503_0_0_1"/>
<accession>A0A061HBD4</accession>
<protein>
    <submittedName>
        <fullName evidence="1">Uncharacterized protein</fullName>
    </submittedName>
</protein>
<evidence type="ECO:0000313" key="2">
    <source>
        <dbReference type="Proteomes" id="UP000053664"/>
    </source>
</evidence>
<evidence type="ECO:0000313" key="1">
    <source>
        <dbReference type="EMBL" id="EPQ27896.1"/>
    </source>
</evidence>
<gene>
    <name evidence="1" type="ORF">PFL1_04640</name>
</gene>
<organism evidence="1 2">
    <name type="scientific">Pseudozyma flocculosa PF-1</name>
    <dbReference type="NCBI Taxonomy" id="1277687"/>
    <lineage>
        <taxon>Eukaryota</taxon>
        <taxon>Fungi</taxon>
        <taxon>Dikarya</taxon>
        <taxon>Basidiomycota</taxon>
        <taxon>Ustilaginomycotina</taxon>
        <taxon>Ustilaginomycetes</taxon>
        <taxon>Ustilaginales</taxon>
        <taxon>Ustilaginaceae</taxon>
        <taxon>Pseudozyma</taxon>
    </lineage>
</organism>
<dbReference type="GeneID" id="19318741"/>
<dbReference type="Proteomes" id="UP000053664">
    <property type="component" value="Unassembled WGS sequence"/>
</dbReference>
<dbReference type="RefSeq" id="XP_007880357.1">
    <property type="nucleotide sequence ID" value="XM_007882166.1"/>
</dbReference>